<comment type="caution">
    <text evidence="1">The sequence shown here is derived from an EMBL/GenBank/DDBJ whole genome shotgun (WGS) entry which is preliminary data.</text>
</comment>
<accession>A0A9P7BHN4</accession>
<organism evidence="1 2">
    <name type="scientific">Pichia californica</name>
    <dbReference type="NCBI Taxonomy" id="460514"/>
    <lineage>
        <taxon>Eukaryota</taxon>
        <taxon>Fungi</taxon>
        <taxon>Dikarya</taxon>
        <taxon>Ascomycota</taxon>
        <taxon>Saccharomycotina</taxon>
        <taxon>Pichiomycetes</taxon>
        <taxon>Pichiales</taxon>
        <taxon>Pichiaceae</taxon>
        <taxon>Pichia</taxon>
    </lineage>
</organism>
<dbReference type="AlphaFoldDB" id="A0A9P7BHN4"/>
<dbReference type="Proteomes" id="UP000697127">
    <property type="component" value="Unassembled WGS sequence"/>
</dbReference>
<gene>
    <name evidence="1" type="ORF">C6P40_001799</name>
</gene>
<protein>
    <submittedName>
        <fullName evidence="1">Uncharacterized protein</fullName>
    </submittedName>
</protein>
<keyword evidence="2" id="KW-1185">Reference proteome</keyword>
<proteinExistence type="predicted"/>
<sequence>MSKNQKIEELNLQLEILQQQMATFAKLSQESAQQFELIKKFGIQQSSFFMSSHAVFQKMNEDYEVREK</sequence>
<evidence type="ECO:0000313" key="2">
    <source>
        <dbReference type="Proteomes" id="UP000697127"/>
    </source>
</evidence>
<dbReference type="EMBL" id="PUHW01000021">
    <property type="protein sequence ID" value="KAG0690710.1"/>
    <property type="molecule type" value="Genomic_DNA"/>
</dbReference>
<reference evidence="1" key="1">
    <citation type="submission" date="2020-11" db="EMBL/GenBank/DDBJ databases">
        <title>Kefir isolates.</title>
        <authorList>
            <person name="Marcisauskas S."/>
            <person name="Kim Y."/>
            <person name="Blasche S."/>
        </authorList>
    </citation>
    <scope>NUCLEOTIDE SEQUENCE</scope>
    <source>
        <strain evidence="1">Olga-1</strain>
    </source>
</reference>
<name>A0A9P7BHN4_9ASCO</name>
<evidence type="ECO:0000313" key="1">
    <source>
        <dbReference type="EMBL" id="KAG0690710.1"/>
    </source>
</evidence>